<evidence type="ECO:0000256" key="1">
    <source>
        <dbReference type="SAM" id="MobiDB-lite"/>
    </source>
</evidence>
<proteinExistence type="predicted"/>
<evidence type="ECO:0000313" key="3">
    <source>
        <dbReference type="Proteomes" id="UP000242188"/>
    </source>
</evidence>
<protein>
    <submittedName>
        <fullName evidence="2">Uncharacterized protein</fullName>
    </submittedName>
</protein>
<dbReference type="EMBL" id="NEDP02005383">
    <property type="protein sequence ID" value="OWF41531.1"/>
    <property type="molecule type" value="Genomic_DNA"/>
</dbReference>
<feature type="region of interest" description="Disordered" evidence="1">
    <location>
        <begin position="1"/>
        <end position="28"/>
    </location>
</feature>
<reference evidence="2 3" key="1">
    <citation type="journal article" date="2017" name="Nat. Ecol. Evol.">
        <title>Scallop genome provides insights into evolution of bilaterian karyotype and development.</title>
        <authorList>
            <person name="Wang S."/>
            <person name="Zhang J."/>
            <person name="Jiao W."/>
            <person name="Li J."/>
            <person name="Xun X."/>
            <person name="Sun Y."/>
            <person name="Guo X."/>
            <person name="Huan P."/>
            <person name="Dong B."/>
            <person name="Zhang L."/>
            <person name="Hu X."/>
            <person name="Sun X."/>
            <person name="Wang J."/>
            <person name="Zhao C."/>
            <person name="Wang Y."/>
            <person name="Wang D."/>
            <person name="Huang X."/>
            <person name="Wang R."/>
            <person name="Lv J."/>
            <person name="Li Y."/>
            <person name="Zhang Z."/>
            <person name="Liu B."/>
            <person name="Lu W."/>
            <person name="Hui Y."/>
            <person name="Liang J."/>
            <person name="Zhou Z."/>
            <person name="Hou R."/>
            <person name="Li X."/>
            <person name="Liu Y."/>
            <person name="Li H."/>
            <person name="Ning X."/>
            <person name="Lin Y."/>
            <person name="Zhao L."/>
            <person name="Xing Q."/>
            <person name="Dou J."/>
            <person name="Li Y."/>
            <person name="Mao J."/>
            <person name="Guo H."/>
            <person name="Dou H."/>
            <person name="Li T."/>
            <person name="Mu C."/>
            <person name="Jiang W."/>
            <person name="Fu Q."/>
            <person name="Fu X."/>
            <person name="Miao Y."/>
            <person name="Liu J."/>
            <person name="Yu Q."/>
            <person name="Li R."/>
            <person name="Liao H."/>
            <person name="Li X."/>
            <person name="Kong Y."/>
            <person name="Jiang Z."/>
            <person name="Chourrout D."/>
            <person name="Li R."/>
            <person name="Bao Z."/>
        </authorList>
    </citation>
    <scope>NUCLEOTIDE SEQUENCE [LARGE SCALE GENOMIC DNA]</scope>
    <source>
        <strain evidence="2 3">PY_sf001</strain>
    </source>
</reference>
<dbReference type="OrthoDB" id="6091306at2759"/>
<feature type="region of interest" description="Disordered" evidence="1">
    <location>
        <begin position="268"/>
        <end position="288"/>
    </location>
</feature>
<accession>A0A210PYH2</accession>
<gene>
    <name evidence="2" type="ORF">KP79_PYT11884</name>
</gene>
<sequence length="378" mass="42618">MSDLTDEGAKTSVNKRARDLGEDGGPSESCHLRRRKCNIGLCDSRDSYSEKNHLFSEIPERILKGVTRALERLLVDNFASRIVRLTPLKLLNCNAADLSMFSNAYCSVVPFENVFSLWSVFQKGTNLLMNFIDADPDQEARITKLPGNKQEEFLLDKLLHYLVETDQQYQGEIESPLADLDRKSEADLTIILANHLFGRLAISSNYLLDKQSKEKERGKYQTSCPCGTTSQCTLTGRFGDTSLGNGLVWHDNLDAVIDHQVILVTQEEEGELQESPGGTTPVGMKQDSRTKISRYQQNIARTITFSFLQKQRHPDNEHFLFPCIGITNADMAVYLYDSEHDILLESSKIPLHESEGQTNLLAVIISWLVINYKYTCNG</sequence>
<dbReference type="AlphaFoldDB" id="A0A210PYH2"/>
<organism evidence="2 3">
    <name type="scientific">Mizuhopecten yessoensis</name>
    <name type="common">Japanese scallop</name>
    <name type="synonym">Patinopecten yessoensis</name>
    <dbReference type="NCBI Taxonomy" id="6573"/>
    <lineage>
        <taxon>Eukaryota</taxon>
        <taxon>Metazoa</taxon>
        <taxon>Spiralia</taxon>
        <taxon>Lophotrochozoa</taxon>
        <taxon>Mollusca</taxon>
        <taxon>Bivalvia</taxon>
        <taxon>Autobranchia</taxon>
        <taxon>Pteriomorphia</taxon>
        <taxon>Pectinida</taxon>
        <taxon>Pectinoidea</taxon>
        <taxon>Pectinidae</taxon>
        <taxon>Mizuhopecten</taxon>
    </lineage>
</organism>
<dbReference type="Proteomes" id="UP000242188">
    <property type="component" value="Unassembled WGS sequence"/>
</dbReference>
<evidence type="ECO:0000313" key="2">
    <source>
        <dbReference type="EMBL" id="OWF41531.1"/>
    </source>
</evidence>
<comment type="caution">
    <text evidence="2">The sequence shown here is derived from an EMBL/GenBank/DDBJ whole genome shotgun (WGS) entry which is preliminary data.</text>
</comment>
<name>A0A210PYH2_MIZYE</name>
<keyword evidence="3" id="KW-1185">Reference proteome</keyword>